<dbReference type="SUPFAM" id="SSF52058">
    <property type="entry name" value="L domain-like"/>
    <property type="match status" value="2"/>
</dbReference>
<dbReference type="AlphaFoldDB" id="A0A2T6BZG2"/>
<evidence type="ECO:0000256" key="1">
    <source>
        <dbReference type="ARBA" id="ARBA00004191"/>
    </source>
</evidence>
<accession>A0A2T6BZG2</accession>
<sequence length="270" mass="28886">MKKIIFLFLIASCIIGCSADDTIETPPAIVFNGNLVLKTQADVDAIGTQGYNVISGTLVIGDFFTGTNTPVPSDIVDLTPLSTITSVGRQIEIQSNPFLTSLDGLSNLRVTSGLIIRDNQNLTSLDGLTSLNRIDANPILTGQTFFSGGAIVLIDNPALTSIEALSNINPQVIHEVTIKNTGLASLEGLGNLTEIIRLQIINNDNLTSLTALEGLTSVENTVFIFGNDSLSDYCALQTSLQSNLDLTIYNVFDNQFNPTFQNIVDGDCVQ</sequence>
<gene>
    <name evidence="7" type="ORF">C8N46_104107</name>
</gene>
<feature type="chain" id="PRO_5015450194" description="Receptor L domain-containing protein" evidence="6">
    <location>
        <begin position="20"/>
        <end position="270"/>
    </location>
</feature>
<evidence type="ECO:0000313" key="8">
    <source>
        <dbReference type="Proteomes" id="UP000244090"/>
    </source>
</evidence>
<keyword evidence="8" id="KW-1185">Reference proteome</keyword>
<keyword evidence="4 6" id="KW-0732">Signal</keyword>
<evidence type="ECO:0000313" key="7">
    <source>
        <dbReference type="EMBL" id="PTX61464.1"/>
    </source>
</evidence>
<dbReference type="EMBL" id="QBKT01000004">
    <property type="protein sequence ID" value="PTX61464.1"/>
    <property type="molecule type" value="Genomic_DNA"/>
</dbReference>
<dbReference type="InterPro" id="IPR036941">
    <property type="entry name" value="Rcpt_L-dom_sf"/>
</dbReference>
<dbReference type="InterPro" id="IPR051648">
    <property type="entry name" value="CWI-Assembly_Regulator"/>
</dbReference>
<evidence type="ECO:0000256" key="6">
    <source>
        <dbReference type="SAM" id="SignalP"/>
    </source>
</evidence>
<dbReference type="RefSeq" id="WP_108114702.1">
    <property type="nucleotide sequence ID" value="NZ_QBKT01000004.1"/>
</dbReference>
<dbReference type="OrthoDB" id="9765957at2"/>
<dbReference type="GO" id="GO:0030313">
    <property type="term" value="C:cell envelope"/>
    <property type="evidence" value="ECO:0007669"/>
    <property type="project" value="UniProtKB-SubCell"/>
</dbReference>
<protein>
    <recommendedName>
        <fullName evidence="9">Receptor L domain-containing protein</fullName>
    </recommendedName>
</protein>
<feature type="signal peptide" evidence="6">
    <location>
        <begin position="1"/>
        <end position="19"/>
    </location>
</feature>
<comment type="caution">
    <text evidence="7">The sequence shown here is derived from an EMBL/GenBank/DDBJ whole genome shotgun (WGS) entry which is preliminary data.</text>
</comment>
<organism evidence="7 8">
    <name type="scientific">Kordia periserrulae</name>
    <dbReference type="NCBI Taxonomy" id="701523"/>
    <lineage>
        <taxon>Bacteria</taxon>
        <taxon>Pseudomonadati</taxon>
        <taxon>Bacteroidota</taxon>
        <taxon>Flavobacteriia</taxon>
        <taxon>Flavobacteriales</taxon>
        <taxon>Flavobacteriaceae</taxon>
        <taxon>Kordia</taxon>
    </lineage>
</organism>
<dbReference type="PANTHER" id="PTHR31018">
    <property type="entry name" value="SPORULATION-SPECIFIC PROTEIN-RELATED"/>
    <property type="match status" value="1"/>
</dbReference>
<evidence type="ECO:0000256" key="2">
    <source>
        <dbReference type="ARBA" id="ARBA00022512"/>
    </source>
</evidence>
<evidence type="ECO:0000256" key="3">
    <source>
        <dbReference type="ARBA" id="ARBA00022525"/>
    </source>
</evidence>
<keyword evidence="5" id="KW-0325">Glycoprotein</keyword>
<evidence type="ECO:0008006" key="9">
    <source>
        <dbReference type="Google" id="ProtNLM"/>
    </source>
</evidence>
<comment type="subcellular location">
    <subcellularLocation>
        <location evidence="1">Secreted</location>
        <location evidence="1">Cell wall</location>
    </subcellularLocation>
</comment>
<proteinExistence type="predicted"/>
<keyword evidence="3" id="KW-0964">Secreted</keyword>
<dbReference type="Proteomes" id="UP000244090">
    <property type="component" value="Unassembled WGS sequence"/>
</dbReference>
<evidence type="ECO:0000256" key="4">
    <source>
        <dbReference type="ARBA" id="ARBA00022729"/>
    </source>
</evidence>
<keyword evidence="2" id="KW-0134">Cell wall</keyword>
<name>A0A2T6BZG2_9FLAO</name>
<dbReference type="Gene3D" id="3.80.20.20">
    <property type="entry name" value="Receptor L-domain"/>
    <property type="match status" value="2"/>
</dbReference>
<reference evidence="7 8" key="1">
    <citation type="submission" date="2018-04" db="EMBL/GenBank/DDBJ databases">
        <title>Genomic Encyclopedia of Archaeal and Bacterial Type Strains, Phase II (KMG-II): from individual species to whole genera.</title>
        <authorList>
            <person name="Goeker M."/>
        </authorList>
    </citation>
    <scope>NUCLEOTIDE SEQUENCE [LARGE SCALE GENOMIC DNA]</scope>
    <source>
        <strain evidence="7 8">DSM 25731</strain>
    </source>
</reference>
<dbReference type="PANTHER" id="PTHR31018:SF3">
    <property type="entry name" value="RECEPTOR PROTEIN-TYROSINE KINASE"/>
    <property type="match status" value="1"/>
</dbReference>
<evidence type="ECO:0000256" key="5">
    <source>
        <dbReference type="ARBA" id="ARBA00023180"/>
    </source>
</evidence>